<keyword evidence="5 9" id="KW-0418">Kinase</keyword>
<dbReference type="PROSITE" id="PS50011">
    <property type="entry name" value="PROTEIN_KINASE_DOM"/>
    <property type="match status" value="1"/>
</dbReference>
<dbReference type="RefSeq" id="WP_246029922.1">
    <property type="nucleotide sequence ID" value="NZ_JBIUBA010000017.1"/>
</dbReference>
<evidence type="ECO:0000256" key="2">
    <source>
        <dbReference type="ARBA" id="ARBA00022527"/>
    </source>
</evidence>
<dbReference type="EC" id="2.7.11.1" evidence="1"/>
<dbReference type="SMART" id="SM00220">
    <property type="entry name" value="S_TKc"/>
    <property type="match status" value="1"/>
</dbReference>
<feature type="domain" description="Protein kinase" evidence="8">
    <location>
        <begin position="12"/>
        <end position="270"/>
    </location>
</feature>
<evidence type="ECO:0000256" key="6">
    <source>
        <dbReference type="ARBA" id="ARBA00022840"/>
    </source>
</evidence>
<evidence type="ECO:0000256" key="4">
    <source>
        <dbReference type="ARBA" id="ARBA00022741"/>
    </source>
</evidence>
<dbReference type="PANTHER" id="PTHR43289:SF6">
    <property type="entry name" value="SERINE_THREONINE-PROTEIN KINASE NEKL-3"/>
    <property type="match status" value="1"/>
</dbReference>
<keyword evidence="6 7" id="KW-0067">ATP-binding</keyword>
<comment type="caution">
    <text evidence="9">The sequence shown here is derived from an EMBL/GenBank/DDBJ whole genome shotgun (WGS) entry which is preliminary data.</text>
</comment>
<dbReference type="EMBL" id="RBXR01000001">
    <property type="protein sequence ID" value="RKT72208.1"/>
    <property type="molecule type" value="Genomic_DNA"/>
</dbReference>
<dbReference type="Gene3D" id="3.30.200.20">
    <property type="entry name" value="Phosphorylase Kinase, domain 1"/>
    <property type="match status" value="1"/>
</dbReference>
<dbReference type="CDD" id="cd14014">
    <property type="entry name" value="STKc_PknB_like"/>
    <property type="match status" value="1"/>
</dbReference>
<evidence type="ECO:0000256" key="1">
    <source>
        <dbReference type="ARBA" id="ARBA00012513"/>
    </source>
</evidence>
<dbReference type="InterPro" id="IPR000719">
    <property type="entry name" value="Prot_kinase_dom"/>
</dbReference>
<dbReference type="GO" id="GO:0004674">
    <property type="term" value="F:protein serine/threonine kinase activity"/>
    <property type="evidence" value="ECO:0007669"/>
    <property type="project" value="UniProtKB-KW"/>
</dbReference>
<keyword evidence="2 9" id="KW-0723">Serine/threonine-protein kinase</keyword>
<dbReference type="PROSITE" id="PS00108">
    <property type="entry name" value="PROTEIN_KINASE_ST"/>
    <property type="match status" value="1"/>
</dbReference>
<organism evidence="9 10">
    <name type="scientific">Saccharothrix variisporea</name>
    <dbReference type="NCBI Taxonomy" id="543527"/>
    <lineage>
        <taxon>Bacteria</taxon>
        <taxon>Bacillati</taxon>
        <taxon>Actinomycetota</taxon>
        <taxon>Actinomycetes</taxon>
        <taxon>Pseudonocardiales</taxon>
        <taxon>Pseudonocardiaceae</taxon>
        <taxon>Saccharothrix</taxon>
    </lineage>
</organism>
<evidence type="ECO:0000313" key="9">
    <source>
        <dbReference type="EMBL" id="RKT72208.1"/>
    </source>
</evidence>
<keyword evidence="3" id="KW-0808">Transferase</keyword>
<evidence type="ECO:0000313" key="10">
    <source>
        <dbReference type="Proteomes" id="UP000272729"/>
    </source>
</evidence>
<dbReference type="Proteomes" id="UP000272729">
    <property type="component" value="Unassembled WGS sequence"/>
</dbReference>
<evidence type="ECO:0000259" key="8">
    <source>
        <dbReference type="PROSITE" id="PS50011"/>
    </source>
</evidence>
<accession>A0A495XKT8</accession>
<dbReference type="SUPFAM" id="SSF56112">
    <property type="entry name" value="Protein kinase-like (PK-like)"/>
    <property type="match status" value="1"/>
</dbReference>
<feature type="binding site" evidence="7">
    <location>
        <position position="41"/>
    </location>
    <ligand>
        <name>ATP</name>
        <dbReference type="ChEBI" id="CHEBI:30616"/>
    </ligand>
</feature>
<reference evidence="9 10" key="1">
    <citation type="submission" date="2018-10" db="EMBL/GenBank/DDBJ databases">
        <title>Sequencing the genomes of 1000 actinobacteria strains.</title>
        <authorList>
            <person name="Klenk H.-P."/>
        </authorList>
    </citation>
    <scope>NUCLEOTIDE SEQUENCE [LARGE SCALE GENOMIC DNA]</scope>
    <source>
        <strain evidence="9 10">DSM 43911</strain>
    </source>
</reference>
<dbReference type="Pfam" id="PF00069">
    <property type="entry name" value="Pkinase"/>
    <property type="match status" value="1"/>
</dbReference>
<evidence type="ECO:0000256" key="3">
    <source>
        <dbReference type="ARBA" id="ARBA00022679"/>
    </source>
</evidence>
<dbReference type="PROSITE" id="PS00107">
    <property type="entry name" value="PROTEIN_KINASE_ATP"/>
    <property type="match status" value="1"/>
</dbReference>
<dbReference type="InterPro" id="IPR017441">
    <property type="entry name" value="Protein_kinase_ATP_BS"/>
</dbReference>
<gene>
    <name evidence="9" type="ORF">DFJ66_5516</name>
</gene>
<dbReference type="GO" id="GO:0005524">
    <property type="term" value="F:ATP binding"/>
    <property type="evidence" value="ECO:0007669"/>
    <property type="project" value="UniProtKB-UniRule"/>
</dbReference>
<evidence type="ECO:0000256" key="7">
    <source>
        <dbReference type="PROSITE-ProRule" id="PRU10141"/>
    </source>
</evidence>
<dbReference type="InterPro" id="IPR008271">
    <property type="entry name" value="Ser/Thr_kinase_AS"/>
</dbReference>
<sequence>MHKSGSTVGGRYALAERVGSGAMGVVWRAHDALLDREVAVKQLRWPDLSPDEARVAGARALREARNAARLHHPNAVAVFDVVVEDDRPWLVMEYVPARSLAELLADHGPLDHAETARIGGHVASALAAAHAAGIVHRDVKPSNVLIGHDGVVKLTDFGISRAANDGTLTDSGMITGTPAYLAPEVARGDQPGTAADVFSLGATLYAASEGRPPYGSSDNSLGLLYKAANGDITPPTPGKLSGVLTRLLAVDPAERPSASDTVDLLANPPADRPRPGWMAPAIAATILVLAAGAIAAASLTSPTATSPPAQTDAQLAAPAFSESDVEDFVRDHYALVTNDPLAAWENLSPDFRPIMTEYTRFWSQYDTVRVGDVFVNKDGEHFTAEVQLTFVQDGAETAETYQLRLHTIDGHLEIVASERIA</sequence>
<keyword evidence="4 7" id="KW-0547">Nucleotide-binding</keyword>
<dbReference type="PANTHER" id="PTHR43289">
    <property type="entry name" value="MITOGEN-ACTIVATED PROTEIN KINASE KINASE KINASE 20-RELATED"/>
    <property type="match status" value="1"/>
</dbReference>
<keyword evidence="10" id="KW-1185">Reference proteome</keyword>
<name>A0A495XKT8_9PSEU</name>
<dbReference type="Gene3D" id="1.10.510.10">
    <property type="entry name" value="Transferase(Phosphotransferase) domain 1"/>
    <property type="match status" value="1"/>
</dbReference>
<dbReference type="AlphaFoldDB" id="A0A495XKT8"/>
<protein>
    <recommendedName>
        <fullName evidence="1">non-specific serine/threonine protein kinase</fullName>
        <ecNumber evidence="1">2.7.11.1</ecNumber>
    </recommendedName>
</protein>
<evidence type="ECO:0000256" key="5">
    <source>
        <dbReference type="ARBA" id="ARBA00022777"/>
    </source>
</evidence>
<proteinExistence type="predicted"/>
<dbReference type="InterPro" id="IPR011009">
    <property type="entry name" value="Kinase-like_dom_sf"/>
</dbReference>